<evidence type="ECO:0000313" key="6">
    <source>
        <dbReference type="Proteomes" id="UP001057375"/>
    </source>
</evidence>
<dbReference type="Pfam" id="PF04815">
    <property type="entry name" value="Sec23_helical"/>
    <property type="match status" value="1"/>
</dbReference>
<accession>A0ABQ5L069</accession>
<dbReference type="Gene3D" id="3.40.50.410">
    <property type="entry name" value="von Willebrand factor, type A domain"/>
    <property type="match status" value="2"/>
</dbReference>
<evidence type="ECO:0008006" key="7">
    <source>
        <dbReference type="Google" id="ProtNLM"/>
    </source>
</evidence>
<dbReference type="InterPro" id="IPR050550">
    <property type="entry name" value="SEC23_SEC24_subfamily"/>
</dbReference>
<gene>
    <name evidence="5" type="ORF">ADUPG1_009967</name>
</gene>
<dbReference type="Proteomes" id="UP001057375">
    <property type="component" value="Unassembled WGS sequence"/>
</dbReference>
<reference evidence="5" key="1">
    <citation type="submission" date="2022-03" db="EMBL/GenBank/DDBJ databases">
        <title>Draft genome sequence of Aduncisulcus paluster, a free-living microaerophilic Fornicata.</title>
        <authorList>
            <person name="Yuyama I."/>
            <person name="Kume K."/>
            <person name="Tamura T."/>
            <person name="Inagaki Y."/>
            <person name="Hashimoto T."/>
        </authorList>
    </citation>
    <scope>NUCLEOTIDE SEQUENCE</scope>
    <source>
        <strain evidence="5">NY0171</strain>
    </source>
</reference>
<feature type="domain" description="Sec23/Sec24 beta-sandwich" evidence="4">
    <location>
        <begin position="598"/>
        <end position="691"/>
    </location>
</feature>
<dbReference type="EMBL" id="BQXS01011390">
    <property type="protein sequence ID" value="GKT37119.1"/>
    <property type="molecule type" value="Genomic_DNA"/>
</dbReference>
<dbReference type="PANTHER" id="PTHR13803">
    <property type="entry name" value="SEC24-RELATED PROTEIN"/>
    <property type="match status" value="1"/>
</dbReference>
<dbReference type="InterPro" id="IPR036465">
    <property type="entry name" value="vWFA_dom_sf"/>
</dbReference>
<dbReference type="Gene3D" id="2.60.40.1670">
    <property type="entry name" value="beta-sandwich domain of Sec23/24"/>
    <property type="match status" value="2"/>
</dbReference>
<organism evidence="5 6">
    <name type="scientific">Aduncisulcus paluster</name>
    <dbReference type="NCBI Taxonomy" id="2918883"/>
    <lineage>
        <taxon>Eukaryota</taxon>
        <taxon>Metamonada</taxon>
        <taxon>Carpediemonas-like organisms</taxon>
        <taxon>Aduncisulcus</taxon>
    </lineage>
</organism>
<feature type="compositionally biased region" description="Low complexity" evidence="1">
    <location>
        <begin position="472"/>
        <end position="481"/>
    </location>
</feature>
<dbReference type="Pfam" id="PF08033">
    <property type="entry name" value="Sec23_BS"/>
    <property type="match status" value="1"/>
</dbReference>
<feature type="region of interest" description="Disordered" evidence="1">
    <location>
        <begin position="1"/>
        <end position="24"/>
    </location>
</feature>
<proteinExistence type="predicted"/>
<dbReference type="SUPFAM" id="SSF53300">
    <property type="entry name" value="vWA-like"/>
    <property type="match status" value="1"/>
</dbReference>
<feature type="compositionally biased region" description="Low complexity" evidence="1">
    <location>
        <begin position="495"/>
        <end position="505"/>
    </location>
</feature>
<feature type="domain" description="Zinc finger Sec23/Sec24-type" evidence="2">
    <location>
        <begin position="77"/>
        <end position="113"/>
    </location>
</feature>
<evidence type="ECO:0000256" key="1">
    <source>
        <dbReference type="SAM" id="MobiDB-lite"/>
    </source>
</evidence>
<feature type="domain" description="Sec23/Sec24 helical" evidence="3">
    <location>
        <begin position="703"/>
        <end position="809"/>
    </location>
</feature>
<name>A0ABQ5L069_9EUKA</name>
<keyword evidence="6" id="KW-1185">Reference proteome</keyword>
<dbReference type="Gene3D" id="2.30.30.380">
    <property type="entry name" value="Zn-finger domain of Sec23/24"/>
    <property type="match status" value="1"/>
</dbReference>
<dbReference type="InterPro" id="IPR006895">
    <property type="entry name" value="Znf_Sec23_Sec24"/>
</dbReference>
<dbReference type="SUPFAM" id="SSF81995">
    <property type="entry name" value="beta-sandwich domain of Sec23/24"/>
    <property type="match status" value="1"/>
</dbReference>
<dbReference type="SUPFAM" id="SSF81811">
    <property type="entry name" value="Helical domain of Sec23/24"/>
    <property type="match status" value="1"/>
</dbReference>
<dbReference type="InterPro" id="IPR012990">
    <property type="entry name" value="Beta-sandwich_Sec23_24"/>
</dbReference>
<dbReference type="InterPro" id="IPR036175">
    <property type="entry name" value="Sec23/24_helical_dom_sf"/>
</dbReference>
<protein>
    <recommendedName>
        <fullName evidence="7">Sec24-like protein</fullName>
    </recommendedName>
</protein>
<comment type="caution">
    <text evidence="5">The sequence shown here is derived from an EMBL/GenBank/DDBJ whole genome shotgun (WGS) entry which is preliminary data.</text>
</comment>
<feature type="compositionally biased region" description="Polar residues" evidence="1">
    <location>
        <begin position="445"/>
        <end position="463"/>
    </location>
</feature>
<feature type="non-terminal residue" evidence="5">
    <location>
        <position position="815"/>
    </location>
</feature>
<evidence type="ECO:0000259" key="2">
    <source>
        <dbReference type="Pfam" id="PF04810"/>
    </source>
</evidence>
<evidence type="ECO:0000259" key="3">
    <source>
        <dbReference type="Pfam" id="PF04815"/>
    </source>
</evidence>
<dbReference type="SUPFAM" id="SSF82919">
    <property type="entry name" value="Zn-finger domain of Sec23/24"/>
    <property type="match status" value="1"/>
</dbReference>
<dbReference type="InterPro" id="IPR006900">
    <property type="entry name" value="Sec23/24_helical_dom"/>
</dbReference>
<dbReference type="InterPro" id="IPR036174">
    <property type="entry name" value="Znf_Sec23_Sec24_sf"/>
</dbReference>
<dbReference type="Gene3D" id="1.20.120.730">
    <property type="entry name" value="Sec23/Sec24 helical domain"/>
    <property type="match status" value="1"/>
</dbReference>
<feature type="region of interest" description="Disordered" evidence="1">
    <location>
        <begin position="495"/>
        <end position="522"/>
    </location>
</feature>
<evidence type="ECO:0000313" key="5">
    <source>
        <dbReference type="EMBL" id="GKT37119.1"/>
    </source>
</evidence>
<sequence>MNESTGGRFPPKTNPHPTFSEGLPKDSFLTATINSIPSRAELCEKTGIPMSIHYSPFIKQPSLDQSVPIIDVGTADPIRCRRCGAYLNPNVYIHPGGHKYTCKLCGIETALPQYIMQYLDTARGQVNPARQDGVPMLTQNTVEYIVKDKKYLPTGPFEEYPPQQVKPLQEKQELMEMTAQPLSSYDILPFVHLLIIDTTPLAVSGGSVNAICLGIIDAIESETIPTNVRILPVLCDDRVRVFSFDRSSVAEEGGVIIAAEVIVCVDDEVPFAPLPLEYMSLSVHDKDSTIDFFRSLPGRVIQEREERDTVKQHFMKRVRSGSSDARPSPFSPTLLASSVYQPFCLSYAISFSLSVLCGIGGRVTCFISNRPNVGSGNAADIDSLSEYGGEKEMLLLCGGTDYFKSLSSLFVENNIAFDVIGAPVRNVSKQKSTSGSGYPAAGDITASSPSSTDFSHHASSPDTQSKHEQQATSSTTTTSSTDISIGTFKHYAPDSPTVFSSSSPSDRTLVKKSDPTHVVSHPQTELRLEYSEPKPLSLPSFFELVRKTGGEMHLTPVLTPCNDPLSVYDIERGSPLLPHPLLYLKSVISNILTKEQAIACSLRLRCSKGLSIQKYSGCISDKPFLPSIEQVHGCLCDNESSVEAHLAWDEARLAGGSAGDSGGFSFVQAACLYTHRDGSRRVRVSNMAFSIVELARLFKTVNCNAFVASAVKTAVAKVPYVTLRSIRDAFGRNILTPLVCYRKEVKVQPDRVSLHLPSSLSNMPLFIYSLGKDPALHPVRKYEEGGVIRVDERIFRVLTLLRGSVSRVIRTAFDR</sequence>
<evidence type="ECO:0000259" key="4">
    <source>
        <dbReference type="Pfam" id="PF08033"/>
    </source>
</evidence>
<dbReference type="Pfam" id="PF04810">
    <property type="entry name" value="zf-Sec23_Sec24"/>
    <property type="match status" value="1"/>
</dbReference>
<feature type="region of interest" description="Disordered" evidence="1">
    <location>
        <begin position="428"/>
        <end position="481"/>
    </location>
</feature>